<reference evidence="2 3" key="1">
    <citation type="submission" date="2020-07" db="EMBL/GenBank/DDBJ databases">
        <title>Stappia sp., F7233, whole genome shotgun sequencing project.</title>
        <authorList>
            <person name="Jiang S."/>
            <person name="Liu Z.W."/>
            <person name="Du Z.J."/>
        </authorList>
    </citation>
    <scope>NUCLEOTIDE SEQUENCE [LARGE SCALE GENOMIC DNA]</scope>
    <source>
        <strain evidence="2 3">F7233</strain>
    </source>
</reference>
<evidence type="ECO:0000259" key="1">
    <source>
        <dbReference type="Pfam" id="PF21839"/>
    </source>
</evidence>
<sequence>MNGRDAKPREIFFEFVTVGRQVKVTAIDADTGVEVVVFGPVGTPQRSLEALAVKKLQWRLARAKE</sequence>
<dbReference type="GO" id="GO:0032259">
    <property type="term" value="P:methylation"/>
    <property type="evidence" value="ECO:0007669"/>
    <property type="project" value="UniProtKB-KW"/>
</dbReference>
<proteinExistence type="predicted"/>
<dbReference type="InterPro" id="IPR054193">
    <property type="entry name" value="DUF6898"/>
</dbReference>
<keyword evidence="2" id="KW-0808">Transferase</keyword>
<dbReference type="GO" id="GO:0008168">
    <property type="term" value="F:methyltransferase activity"/>
    <property type="evidence" value="ECO:0007669"/>
    <property type="project" value="UniProtKB-KW"/>
</dbReference>
<dbReference type="EMBL" id="JACFXV010000043">
    <property type="protein sequence ID" value="MBA5776875.1"/>
    <property type="molecule type" value="Genomic_DNA"/>
</dbReference>
<keyword evidence="3" id="KW-1185">Reference proteome</keyword>
<name>A0A839ACP2_9HYPH</name>
<comment type="caution">
    <text evidence="2">The sequence shown here is derived from an EMBL/GenBank/DDBJ whole genome shotgun (WGS) entry which is preliminary data.</text>
</comment>
<dbReference type="RefSeq" id="WP_182163644.1">
    <property type="nucleotide sequence ID" value="NZ_JACFXV010000043.1"/>
</dbReference>
<feature type="domain" description="DUF6898" evidence="1">
    <location>
        <begin position="8"/>
        <end position="62"/>
    </location>
</feature>
<keyword evidence="2" id="KW-0489">Methyltransferase</keyword>
<dbReference type="Pfam" id="PF21839">
    <property type="entry name" value="DUF6898"/>
    <property type="match status" value="1"/>
</dbReference>
<gene>
    <name evidence="2" type="ORF">H2509_07000</name>
</gene>
<protein>
    <submittedName>
        <fullName evidence="2">Serine hydroxymethyltransferase</fullName>
    </submittedName>
</protein>
<organism evidence="2 3">
    <name type="scientific">Stappia albiluteola</name>
    <dbReference type="NCBI Taxonomy" id="2758565"/>
    <lineage>
        <taxon>Bacteria</taxon>
        <taxon>Pseudomonadati</taxon>
        <taxon>Pseudomonadota</taxon>
        <taxon>Alphaproteobacteria</taxon>
        <taxon>Hyphomicrobiales</taxon>
        <taxon>Stappiaceae</taxon>
        <taxon>Stappia</taxon>
    </lineage>
</organism>
<dbReference type="AlphaFoldDB" id="A0A839ACP2"/>
<evidence type="ECO:0000313" key="2">
    <source>
        <dbReference type="EMBL" id="MBA5776875.1"/>
    </source>
</evidence>
<accession>A0A839ACP2</accession>
<dbReference type="Proteomes" id="UP000541109">
    <property type="component" value="Unassembled WGS sequence"/>
</dbReference>
<evidence type="ECO:0000313" key="3">
    <source>
        <dbReference type="Proteomes" id="UP000541109"/>
    </source>
</evidence>